<reference evidence="2 3" key="2">
    <citation type="submission" date="2007-10" db="EMBL/GenBank/DDBJ databases">
        <authorList>
            <person name="Fulton L."/>
            <person name="Clifton S."/>
            <person name="Fulton B."/>
            <person name="Xu J."/>
            <person name="Minx P."/>
            <person name="Pepin K.H."/>
            <person name="Johnson M."/>
            <person name="Thiruvilangam P."/>
            <person name="Bhonagiri V."/>
            <person name="Nash W.E."/>
            <person name="Wang C."/>
            <person name="Mardis E.R."/>
            <person name="Wilson R.K."/>
        </authorList>
    </citation>
    <scope>NUCLEOTIDE SEQUENCE [LARGE SCALE GENOMIC DNA]</scope>
    <source>
        <strain evidence="2 3">ATCC 27755</strain>
    </source>
</reference>
<dbReference type="Proteomes" id="UP000005359">
    <property type="component" value="Unassembled WGS sequence"/>
</dbReference>
<dbReference type="Gene3D" id="3.50.50.60">
    <property type="entry name" value="FAD/NAD(P)-binding domain"/>
    <property type="match status" value="2"/>
</dbReference>
<dbReference type="Gene3D" id="3.30.70.2700">
    <property type="match status" value="1"/>
</dbReference>
<dbReference type="PIRSF" id="PIRSF038984">
    <property type="entry name" value="FAD_binding_protein"/>
    <property type="match status" value="1"/>
</dbReference>
<dbReference type="InterPro" id="IPR028348">
    <property type="entry name" value="FAD-binding_protein"/>
</dbReference>
<dbReference type="STRING" id="411461.DORFOR_01534"/>
<comment type="caution">
    <text evidence="2">The sequence shown here is derived from an EMBL/GenBank/DDBJ whole genome shotgun (WGS) entry which is preliminary data.</text>
</comment>
<evidence type="ECO:0000313" key="2">
    <source>
        <dbReference type="EMBL" id="EDR47043.1"/>
    </source>
</evidence>
<organism evidence="2 3">
    <name type="scientific">Dorea formicigenerans ATCC 27755</name>
    <dbReference type="NCBI Taxonomy" id="411461"/>
    <lineage>
        <taxon>Bacteria</taxon>
        <taxon>Bacillati</taxon>
        <taxon>Bacillota</taxon>
        <taxon>Clostridia</taxon>
        <taxon>Lachnospirales</taxon>
        <taxon>Lachnospiraceae</taxon>
        <taxon>Dorea</taxon>
    </lineage>
</organism>
<dbReference type="PaxDb" id="411461-DORFOR_01534"/>
<dbReference type="InterPro" id="IPR036188">
    <property type="entry name" value="FAD/NAD-bd_sf"/>
</dbReference>
<dbReference type="PANTHER" id="PTHR42842:SF3">
    <property type="entry name" value="FAD_NAD(P)-BINDING OXIDOREDUCTASE FAMILY PROTEIN"/>
    <property type="match status" value="1"/>
</dbReference>
<dbReference type="SUPFAM" id="SSF51905">
    <property type="entry name" value="FAD/NAD(P)-binding domain"/>
    <property type="match status" value="1"/>
</dbReference>
<dbReference type="Pfam" id="PF21688">
    <property type="entry name" value="FAD-depend_C"/>
    <property type="match status" value="1"/>
</dbReference>
<evidence type="ECO:0000259" key="1">
    <source>
        <dbReference type="Pfam" id="PF21688"/>
    </source>
</evidence>
<gene>
    <name evidence="2" type="ORF">DORFOR_01534</name>
</gene>
<sequence length="554" mass="60861">MYKEENMIRISQLKLPVTHKKSDLEKKIYTTLKISSSDLLTWHIEKKSLDARKKPNLFYVYTIAANVQNEKRIIKKNRNKNITIKEENDSYHCTPTGTHVLTYRPVVIGTGPAGLFCGYALARMGYRPILLERGASMEERQKDVQDFWKTGKLNPESNVQFGEGGAGTFSDGKLNTLVHDTHNRGKEVLRLFVKYGAPESILYDAKPHIGTDILAKVVKNIREAIISMGGEVRFHTKVTGIRTKRSIDFSDEPALAMLHLEDTRTNIGEDLLTDVAILAIGHSARDTFGLLNLSDIKMEPKPFAVGVRVEHPQDMIDESQYGKNAPESLPAAAYKLTAKTKEGRGVYTFCMCPGGYVVNASSEENRLAVNGMSYSGRNGKNANSAVIVTVSPEDFPEKGILGGLAFQRQLEEAAFAEGQGKIPVQLFGDFKKNVPSSSAGAIAPQMKGAYSWGNVRSIFPEFIARCLEEGITEFGKKIPGYDRDDAVLSGVESRTSSPVRILRDETLQSSVKGLYPCGEGAGYAGGITSAAMDGLKVAEAVSQKYMAFDNPKNV</sequence>
<dbReference type="InterPro" id="IPR049516">
    <property type="entry name" value="FAD-depend_C"/>
</dbReference>
<accession>B0G5J3</accession>
<dbReference type="PANTHER" id="PTHR42842">
    <property type="entry name" value="FAD/NAD(P)-BINDING OXIDOREDUCTASE"/>
    <property type="match status" value="1"/>
</dbReference>
<dbReference type="AlphaFoldDB" id="B0G5J3"/>
<dbReference type="eggNOG" id="COG2509">
    <property type="taxonomic scope" value="Bacteria"/>
</dbReference>
<evidence type="ECO:0000313" key="3">
    <source>
        <dbReference type="Proteomes" id="UP000005359"/>
    </source>
</evidence>
<dbReference type="EMBL" id="AAXA02000013">
    <property type="protein sequence ID" value="EDR47043.1"/>
    <property type="molecule type" value="Genomic_DNA"/>
</dbReference>
<feature type="domain" description="FAD-dependent protein C-terminal" evidence="1">
    <location>
        <begin position="302"/>
        <end position="495"/>
    </location>
</feature>
<reference evidence="2 3" key="1">
    <citation type="submission" date="2007-10" db="EMBL/GenBank/DDBJ databases">
        <title>Draft genome sequence of Dorea formicigenerans(ATCC 27755).</title>
        <authorList>
            <person name="Sudarsanam P."/>
            <person name="Ley R."/>
            <person name="Guruge J."/>
            <person name="Turnbaugh P.J."/>
            <person name="Mahowald M."/>
            <person name="Liep D."/>
            <person name="Gordon J."/>
        </authorList>
    </citation>
    <scope>NUCLEOTIDE SEQUENCE [LARGE SCALE GENOMIC DNA]</scope>
    <source>
        <strain evidence="2 3">ATCC 27755</strain>
    </source>
</reference>
<proteinExistence type="predicted"/>
<name>B0G5J3_9FIRM</name>
<protein>
    <submittedName>
        <fullName evidence="2">Pyridine nucleotide-disulfide oxidoreductase</fullName>
    </submittedName>
</protein>